<reference evidence="9" key="1">
    <citation type="journal article" date="2014" name="Front. Microbiol.">
        <title>High frequency of phylogenetically diverse reductive dehalogenase-homologous genes in deep subseafloor sedimentary metagenomes.</title>
        <authorList>
            <person name="Kawai M."/>
            <person name="Futagami T."/>
            <person name="Toyoda A."/>
            <person name="Takaki Y."/>
            <person name="Nishi S."/>
            <person name="Hori S."/>
            <person name="Arai W."/>
            <person name="Tsubouchi T."/>
            <person name="Morono Y."/>
            <person name="Uchiyama I."/>
            <person name="Ito T."/>
            <person name="Fujiyama A."/>
            <person name="Inagaki F."/>
            <person name="Takami H."/>
        </authorList>
    </citation>
    <scope>NUCLEOTIDE SEQUENCE</scope>
    <source>
        <strain evidence="9">Expedition CK06-06</strain>
    </source>
</reference>
<evidence type="ECO:0000256" key="5">
    <source>
        <dbReference type="ARBA" id="ARBA00022801"/>
    </source>
</evidence>
<sequence>MKTIKLKIKILDRSIPVPKYAHPGDAGLDLYSSINCELRPFERKKIPTGIKISIPQGYAGFIQPRSGLAAKNGISIVNTPGLIDSGYRGEICAILINLDPKNVFVIKKGDKICQVIIQKVEKVQLKIVKELGGTSRGEGGFGSTDFNNQKV</sequence>
<evidence type="ECO:0000256" key="6">
    <source>
        <dbReference type="ARBA" id="ARBA00022842"/>
    </source>
</evidence>
<evidence type="ECO:0000256" key="4">
    <source>
        <dbReference type="ARBA" id="ARBA00022723"/>
    </source>
</evidence>
<dbReference type="InterPro" id="IPR033704">
    <property type="entry name" value="dUTPase_trimeric"/>
</dbReference>
<dbReference type="PANTHER" id="PTHR11241:SF0">
    <property type="entry name" value="DEOXYURIDINE 5'-TRIPHOSPHATE NUCLEOTIDOHYDROLASE"/>
    <property type="match status" value="1"/>
</dbReference>
<feature type="domain" description="dUTPase-like" evidence="8">
    <location>
        <begin position="15"/>
        <end position="144"/>
    </location>
</feature>
<keyword evidence="6" id="KW-0460">Magnesium</keyword>
<evidence type="ECO:0000256" key="1">
    <source>
        <dbReference type="ARBA" id="ARBA00001946"/>
    </source>
</evidence>
<dbReference type="CDD" id="cd07557">
    <property type="entry name" value="trimeric_dUTPase"/>
    <property type="match status" value="1"/>
</dbReference>
<dbReference type="InterPro" id="IPR008181">
    <property type="entry name" value="dUTPase"/>
</dbReference>
<dbReference type="AlphaFoldDB" id="X1DPK6"/>
<keyword evidence="7" id="KW-0546">Nucleotide metabolism</keyword>
<dbReference type="GO" id="GO:0006226">
    <property type="term" value="P:dUMP biosynthetic process"/>
    <property type="evidence" value="ECO:0007669"/>
    <property type="project" value="InterPro"/>
</dbReference>
<evidence type="ECO:0000256" key="2">
    <source>
        <dbReference type="ARBA" id="ARBA00006581"/>
    </source>
</evidence>
<dbReference type="FunFam" id="2.70.40.10:FF:000008">
    <property type="entry name" value="Deoxyuridine 5'-triphosphate nucleotidohydrolase"/>
    <property type="match status" value="1"/>
</dbReference>
<keyword evidence="5" id="KW-0378">Hydrolase</keyword>
<dbReference type="SUPFAM" id="SSF51283">
    <property type="entry name" value="dUTPase-like"/>
    <property type="match status" value="1"/>
</dbReference>
<dbReference type="Gene3D" id="2.70.40.10">
    <property type="match status" value="1"/>
</dbReference>
<proteinExistence type="inferred from homology"/>
<dbReference type="EMBL" id="BARU01003342">
    <property type="protein sequence ID" value="GAH22881.1"/>
    <property type="molecule type" value="Genomic_DNA"/>
</dbReference>
<evidence type="ECO:0000313" key="9">
    <source>
        <dbReference type="EMBL" id="GAH22881.1"/>
    </source>
</evidence>
<comment type="caution">
    <text evidence="9">The sequence shown here is derived from an EMBL/GenBank/DDBJ whole genome shotgun (WGS) entry which is preliminary data.</text>
</comment>
<dbReference type="PANTHER" id="PTHR11241">
    <property type="entry name" value="DEOXYURIDINE 5'-TRIPHOSPHATE NUCLEOTIDOHYDROLASE"/>
    <property type="match status" value="1"/>
</dbReference>
<keyword evidence="4" id="KW-0479">Metal-binding</keyword>
<gene>
    <name evidence="9" type="ORF">S03H2_07298</name>
</gene>
<dbReference type="Pfam" id="PF00692">
    <property type="entry name" value="dUTPase"/>
    <property type="match status" value="1"/>
</dbReference>
<comment type="cofactor">
    <cofactor evidence="1">
        <name>Mg(2+)</name>
        <dbReference type="ChEBI" id="CHEBI:18420"/>
    </cofactor>
</comment>
<comment type="similarity">
    <text evidence="2">Belongs to the dUTPase family.</text>
</comment>
<dbReference type="GO" id="GO:0046081">
    <property type="term" value="P:dUTP catabolic process"/>
    <property type="evidence" value="ECO:0007669"/>
    <property type="project" value="InterPro"/>
</dbReference>
<accession>X1DPK6</accession>
<evidence type="ECO:0000256" key="3">
    <source>
        <dbReference type="ARBA" id="ARBA00012379"/>
    </source>
</evidence>
<dbReference type="GO" id="GO:0004170">
    <property type="term" value="F:dUTP diphosphatase activity"/>
    <property type="evidence" value="ECO:0007669"/>
    <property type="project" value="UniProtKB-EC"/>
</dbReference>
<dbReference type="HAMAP" id="MF_00116">
    <property type="entry name" value="dUTPase_bact"/>
    <property type="match status" value="1"/>
</dbReference>
<evidence type="ECO:0000259" key="8">
    <source>
        <dbReference type="Pfam" id="PF00692"/>
    </source>
</evidence>
<dbReference type="InterPro" id="IPR036157">
    <property type="entry name" value="dUTPase-like_sf"/>
</dbReference>
<dbReference type="EC" id="3.6.1.23" evidence="3"/>
<evidence type="ECO:0000256" key="7">
    <source>
        <dbReference type="ARBA" id="ARBA00023080"/>
    </source>
</evidence>
<dbReference type="NCBIfam" id="NF001862">
    <property type="entry name" value="PRK00601.1"/>
    <property type="match status" value="1"/>
</dbReference>
<dbReference type="NCBIfam" id="TIGR00576">
    <property type="entry name" value="dut"/>
    <property type="match status" value="1"/>
</dbReference>
<dbReference type="InterPro" id="IPR029054">
    <property type="entry name" value="dUTPase-like"/>
</dbReference>
<protein>
    <recommendedName>
        <fullName evidence="3">dUTP diphosphatase</fullName>
        <ecNumber evidence="3">3.6.1.23</ecNumber>
    </recommendedName>
</protein>
<dbReference type="GO" id="GO:0000287">
    <property type="term" value="F:magnesium ion binding"/>
    <property type="evidence" value="ECO:0007669"/>
    <property type="project" value="InterPro"/>
</dbReference>
<organism evidence="9">
    <name type="scientific">marine sediment metagenome</name>
    <dbReference type="NCBI Taxonomy" id="412755"/>
    <lineage>
        <taxon>unclassified sequences</taxon>
        <taxon>metagenomes</taxon>
        <taxon>ecological metagenomes</taxon>
    </lineage>
</organism>
<name>X1DPK6_9ZZZZ</name>